<dbReference type="SMART" id="SM00560">
    <property type="entry name" value="LamGL"/>
    <property type="match status" value="1"/>
</dbReference>
<gene>
    <name evidence="5" type="ORF">HNP32_000209</name>
</gene>
<dbReference type="InterPro" id="IPR013320">
    <property type="entry name" value="ConA-like_dom_sf"/>
</dbReference>
<dbReference type="EMBL" id="JACHKY010000001">
    <property type="protein sequence ID" value="MBB4796495.1"/>
    <property type="molecule type" value="Genomic_DNA"/>
</dbReference>
<dbReference type="InterPro" id="IPR006311">
    <property type="entry name" value="TAT_signal"/>
</dbReference>
<proteinExistence type="predicted"/>
<dbReference type="Proteomes" id="UP000539957">
    <property type="component" value="Unassembled WGS sequence"/>
</dbReference>
<dbReference type="RefSeq" id="WP_184266009.1">
    <property type="nucleotide sequence ID" value="NZ_JACHKY010000001.1"/>
</dbReference>
<evidence type="ECO:0000256" key="1">
    <source>
        <dbReference type="ARBA" id="ARBA00022729"/>
    </source>
</evidence>
<organism evidence="5 6">
    <name type="scientific">Brevundimonas bullata</name>
    <dbReference type="NCBI Taxonomy" id="13160"/>
    <lineage>
        <taxon>Bacteria</taxon>
        <taxon>Pseudomonadati</taxon>
        <taxon>Pseudomonadota</taxon>
        <taxon>Alphaproteobacteria</taxon>
        <taxon>Caulobacterales</taxon>
        <taxon>Caulobacteraceae</taxon>
        <taxon>Brevundimonas</taxon>
    </lineage>
</organism>
<feature type="signal peptide" evidence="3">
    <location>
        <begin position="1"/>
        <end position="22"/>
    </location>
</feature>
<evidence type="ECO:0000256" key="3">
    <source>
        <dbReference type="SAM" id="SignalP"/>
    </source>
</evidence>
<dbReference type="PROSITE" id="PS51318">
    <property type="entry name" value="TAT"/>
    <property type="match status" value="1"/>
</dbReference>
<keyword evidence="1 3" id="KW-0732">Signal</keyword>
<reference evidence="5 6" key="1">
    <citation type="submission" date="2020-08" db="EMBL/GenBank/DDBJ databases">
        <title>Functional genomics of gut bacteria from endangered species of beetles.</title>
        <authorList>
            <person name="Carlos-Shanley C."/>
        </authorList>
    </citation>
    <scope>NUCLEOTIDE SEQUENCE [LARGE SCALE GENOMIC DNA]</scope>
    <source>
        <strain evidence="5 6">S00123</strain>
    </source>
</reference>
<accession>A0A7W7ILE2</accession>
<dbReference type="SUPFAM" id="SSF49899">
    <property type="entry name" value="Concanavalin A-like lectins/glucanases"/>
    <property type="match status" value="1"/>
</dbReference>
<comment type="caution">
    <text evidence="5">The sequence shown here is derived from an EMBL/GenBank/DDBJ whole genome shotgun (WGS) entry which is preliminary data.</text>
</comment>
<dbReference type="Gene3D" id="2.60.120.200">
    <property type="match status" value="1"/>
</dbReference>
<evidence type="ECO:0000313" key="6">
    <source>
        <dbReference type="Proteomes" id="UP000539957"/>
    </source>
</evidence>
<feature type="chain" id="PRO_5031332493" description="LamG-like jellyroll fold domain-containing protein" evidence="3">
    <location>
        <begin position="23"/>
        <end position="230"/>
    </location>
</feature>
<evidence type="ECO:0000256" key="2">
    <source>
        <dbReference type="ARBA" id="ARBA00023157"/>
    </source>
</evidence>
<dbReference type="Pfam" id="PF13385">
    <property type="entry name" value="Laminin_G_3"/>
    <property type="match status" value="1"/>
</dbReference>
<keyword evidence="6" id="KW-1185">Reference proteome</keyword>
<sequence>MTLNRRAVLAATLAFAPLAACASLPAAAPADHTVWTFDRLSAIGGETTQVEGAPRIITSPFGPAVQFDGVDDALFIDRHPLAGAATFTFEAVFRPDGGPFEQRWFHLQSDEAPGGPGTRIMFEIRVVEGGWYLDAFTKGEGYNKPLIDTTRLHPLGQWAHVAQTFDGTTYRAFVNGVLQAEAEIAFTPQGPGRASVGTRINRVNYFTGAVREARFTPRALSPSQFTSPIR</sequence>
<protein>
    <recommendedName>
        <fullName evidence="4">LamG-like jellyroll fold domain-containing protein</fullName>
    </recommendedName>
</protein>
<name>A0A7W7ILE2_9CAUL</name>
<dbReference type="AlphaFoldDB" id="A0A7W7ILE2"/>
<dbReference type="InterPro" id="IPR006558">
    <property type="entry name" value="LamG-like"/>
</dbReference>
<evidence type="ECO:0000259" key="4">
    <source>
        <dbReference type="SMART" id="SM00560"/>
    </source>
</evidence>
<feature type="domain" description="LamG-like jellyroll fold" evidence="4">
    <location>
        <begin position="85"/>
        <end position="223"/>
    </location>
</feature>
<evidence type="ECO:0000313" key="5">
    <source>
        <dbReference type="EMBL" id="MBB4796495.1"/>
    </source>
</evidence>
<keyword evidence="2" id="KW-1015">Disulfide bond</keyword>